<accession>A0A8H6Z0X8</accession>
<dbReference type="OrthoDB" id="3250110at2759"/>
<reference evidence="1" key="1">
    <citation type="submission" date="2020-05" db="EMBL/GenBank/DDBJ databases">
        <title>Mycena genomes resolve the evolution of fungal bioluminescence.</title>
        <authorList>
            <person name="Tsai I.J."/>
        </authorList>
    </citation>
    <scope>NUCLEOTIDE SEQUENCE</scope>
    <source>
        <strain evidence="1">160909Yilan</strain>
    </source>
</reference>
<evidence type="ECO:0000313" key="1">
    <source>
        <dbReference type="EMBL" id="KAF7367340.1"/>
    </source>
</evidence>
<dbReference type="EMBL" id="JACAZH010000005">
    <property type="protein sequence ID" value="KAF7367340.1"/>
    <property type="molecule type" value="Genomic_DNA"/>
</dbReference>
<evidence type="ECO:0000313" key="2">
    <source>
        <dbReference type="Proteomes" id="UP000623467"/>
    </source>
</evidence>
<keyword evidence="2" id="KW-1185">Reference proteome</keyword>
<organism evidence="1 2">
    <name type="scientific">Mycena sanguinolenta</name>
    <dbReference type="NCBI Taxonomy" id="230812"/>
    <lineage>
        <taxon>Eukaryota</taxon>
        <taxon>Fungi</taxon>
        <taxon>Dikarya</taxon>
        <taxon>Basidiomycota</taxon>
        <taxon>Agaricomycotina</taxon>
        <taxon>Agaricomycetes</taxon>
        <taxon>Agaricomycetidae</taxon>
        <taxon>Agaricales</taxon>
        <taxon>Marasmiineae</taxon>
        <taxon>Mycenaceae</taxon>
        <taxon>Mycena</taxon>
    </lineage>
</organism>
<sequence>MLDTFKIKPFDLEPVYAAWTPGPRFLGDPKKDSPVDDWLEEIKKGCTNHNVPKEYWHTLVELKKVMAQVHGGHYRWNWKKFKVAMRNMSWDIDTSKTETVKVPTGPFWWLPKSTKKADPNEEEYVVCEEPAPILSRSDTIKSKASDIDRPVVGRAATQSFWPLRKNSKETVGAQDAEPAPILSRSDTIKSKVSDIDRPVAGRTATQSFWPIRKNSKEAVVVDDTTQRPVPRKAKSDGTMVLNSEVLKPLPVLPNSGDEGTTVRAPAWLLNAATALDFLQGEHPRVMSTLSAILIVAGTIPSLPAVSAGAAGAVLASSTAHAVGAIAVGLGSWIKTQQEMKSNQDTHVAK</sequence>
<proteinExistence type="predicted"/>
<dbReference type="Proteomes" id="UP000623467">
    <property type="component" value="Unassembled WGS sequence"/>
</dbReference>
<name>A0A8H6Z0X8_9AGAR</name>
<gene>
    <name evidence="1" type="ORF">MSAN_00796400</name>
</gene>
<comment type="caution">
    <text evidence="1">The sequence shown here is derived from an EMBL/GenBank/DDBJ whole genome shotgun (WGS) entry which is preliminary data.</text>
</comment>
<dbReference type="AlphaFoldDB" id="A0A8H6Z0X8"/>
<protein>
    <submittedName>
        <fullName evidence="1">Uncharacterized protein</fullName>
    </submittedName>
</protein>